<name>D3VK00_XENNA</name>
<evidence type="ECO:0000313" key="2">
    <source>
        <dbReference type="Proteomes" id="UP000008075"/>
    </source>
</evidence>
<evidence type="ECO:0000313" key="1">
    <source>
        <dbReference type="EMBL" id="CBJ91059.1"/>
    </source>
</evidence>
<organism evidence="1 2">
    <name type="scientific">Xenorhabdus nematophila (strain ATCC 19061 / DSM 3370 / CCUG 14189 / LMG 1036 / NCIMB 9965 / AN6)</name>
    <dbReference type="NCBI Taxonomy" id="406817"/>
    <lineage>
        <taxon>Bacteria</taxon>
        <taxon>Pseudomonadati</taxon>
        <taxon>Pseudomonadota</taxon>
        <taxon>Gammaproteobacteria</taxon>
        <taxon>Enterobacterales</taxon>
        <taxon>Morganellaceae</taxon>
        <taxon>Xenorhabdus</taxon>
    </lineage>
</organism>
<dbReference type="HOGENOM" id="CLU_183883_0_0_6"/>
<gene>
    <name evidence="1" type="ordered locus">XNC1_3005</name>
</gene>
<dbReference type="EMBL" id="FN667742">
    <property type="protein sequence ID" value="CBJ91059.1"/>
    <property type="molecule type" value="Genomic_DNA"/>
</dbReference>
<dbReference type="STRING" id="406817.XNC1_3005"/>
<keyword evidence="2" id="KW-1185">Reference proteome</keyword>
<proteinExistence type="predicted"/>
<dbReference type="AlphaFoldDB" id="D3VK00"/>
<reference evidence="1 2" key="1">
    <citation type="journal article" date="2011" name="PLoS ONE">
        <title>The entomopathogenic bacterial endosymbionts xenorhabdus and photorhabdus: convergent lifestyles from divergent genomes.</title>
        <authorList>
            <person name="Chaston J.M."/>
            <person name="Suen G."/>
            <person name="Tucker S.L."/>
            <person name="Andersen A.W."/>
            <person name="Bhasin A."/>
            <person name="Bode E."/>
            <person name="Bode H.B."/>
            <person name="Brachmann A.O."/>
            <person name="Cowles C.E."/>
            <person name="Cowles K.N."/>
            <person name="Darby C."/>
            <person name="de Leon L."/>
            <person name="Drace K."/>
            <person name="Du Z."/>
            <person name="Givaudan A."/>
            <person name="Herbert Tran E.E."/>
            <person name="Jewell K.A."/>
            <person name="Knack J.J."/>
            <person name="Krasomil-Osterfeld K.C."/>
            <person name="Kukor R."/>
            <person name="Lanois A."/>
            <person name="Latreille P."/>
            <person name="Leimgruber N.K."/>
            <person name="Lipke C.M."/>
            <person name="Liu R."/>
            <person name="Lu X."/>
            <person name="Martens E.C."/>
            <person name="Marri P.R."/>
            <person name="Medigue C."/>
            <person name="Menard M.L."/>
            <person name="Miller N.M."/>
            <person name="Morales-Soto N."/>
            <person name="Norton S."/>
            <person name="Ogier J.C."/>
            <person name="Orchard S.S."/>
            <person name="Park D."/>
            <person name="Park Y."/>
            <person name="Qurollo B.A."/>
            <person name="Sugar D.R."/>
            <person name="Richards G.R."/>
            <person name="Rouy Z."/>
            <person name="Slominski B."/>
            <person name="Slominski K."/>
            <person name="Snyder H."/>
            <person name="Tjaden B.C."/>
            <person name="van der Hoeven R."/>
            <person name="Welch R.D."/>
            <person name="Wheeler C."/>
            <person name="Xiang B."/>
            <person name="Barbazuk B."/>
            <person name="Gaudriault S."/>
            <person name="Goodner B."/>
            <person name="Slater S.C."/>
            <person name="Forst S."/>
            <person name="Goldman B.S."/>
            <person name="Goodrich-Blair H."/>
        </authorList>
    </citation>
    <scope>NUCLEOTIDE SEQUENCE [LARGE SCALE GENOMIC DNA]</scope>
    <source>
        <strain evidence="2">ATCC 19061 / DSM 3370 / CCUG 14189 / LMG 1036 / NCIMB 9965 / AN6</strain>
    </source>
</reference>
<dbReference type="Proteomes" id="UP000008075">
    <property type="component" value="Chromosome"/>
</dbReference>
<sequence>MRSINIGTGNEKSTYQLGIYRPCFWNNVDVIEINNCYHDGRNGNESGHAKKNYDRVGKYYLNHSEGNEQ</sequence>
<accession>D3VK00</accession>
<protein>
    <submittedName>
        <fullName evidence="1">Uncharacterized protein</fullName>
    </submittedName>
</protein>
<dbReference type="KEGG" id="xne:XNC1_3005"/>